<evidence type="ECO:0000259" key="1">
    <source>
        <dbReference type="Pfam" id="PF00535"/>
    </source>
</evidence>
<protein>
    <recommendedName>
        <fullName evidence="1">Glycosyltransferase 2-like domain-containing protein</fullName>
    </recommendedName>
</protein>
<dbReference type="OrthoDB" id="9810303at2"/>
<proteinExistence type="predicted"/>
<dbReference type="Pfam" id="PF00535">
    <property type="entry name" value="Glycos_transf_2"/>
    <property type="match status" value="1"/>
</dbReference>
<keyword evidence="3" id="KW-1185">Reference proteome</keyword>
<dbReference type="CDD" id="cd04179">
    <property type="entry name" value="DPM_DPG-synthase_like"/>
    <property type="match status" value="1"/>
</dbReference>
<evidence type="ECO:0000313" key="2">
    <source>
        <dbReference type="EMBL" id="PWK05162.1"/>
    </source>
</evidence>
<organism evidence="2 3">
    <name type="scientific">Tumebacillus permanentifrigoris</name>
    <dbReference type="NCBI Taxonomy" id="378543"/>
    <lineage>
        <taxon>Bacteria</taxon>
        <taxon>Bacillati</taxon>
        <taxon>Bacillota</taxon>
        <taxon>Bacilli</taxon>
        <taxon>Bacillales</taxon>
        <taxon>Alicyclobacillaceae</taxon>
        <taxon>Tumebacillus</taxon>
    </lineage>
</organism>
<evidence type="ECO:0000313" key="3">
    <source>
        <dbReference type="Proteomes" id="UP000245634"/>
    </source>
</evidence>
<dbReference type="RefSeq" id="WP_109691267.1">
    <property type="nucleotide sequence ID" value="NZ_QGGL01000026.1"/>
</dbReference>
<dbReference type="AlphaFoldDB" id="A0A316D749"/>
<dbReference type="Gene3D" id="3.90.550.10">
    <property type="entry name" value="Spore Coat Polysaccharide Biosynthesis Protein SpsA, Chain A"/>
    <property type="match status" value="1"/>
</dbReference>
<sequence length="233" mass="25611">MNLQSKVLVIIPAYNEEGSIAAVIQRIRAVSEDLDVVVVNDGSRDNTVQVARAAGATAVIDLPFNLGIGGAMQTGYLYAHKNGYDIALQIDADGQHDPYDIPNVIAPIERGEVNFTVGSRWVEKTAYKSSLMRRVGMIFFSSLIKWVTKETCKDPTSGFRAADKNVIAMFADYYPVDYPEVEVLVHISRNGLKFREVAVEMSERQAGSSSITPLKSIYYMVKVGLAVLISATR</sequence>
<feature type="domain" description="Glycosyltransferase 2-like" evidence="1">
    <location>
        <begin position="9"/>
        <end position="159"/>
    </location>
</feature>
<dbReference type="InterPro" id="IPR001173">
    <property type="entry name" value="Glyco_trans_2-like"/>
</dbReference>
<dbReference type="InterPro" id="IPR050256">
    <property type="entry name" value="Glycosyltransferase_2"/>
</dbReference>
<name>A0A316D749_9BACL</name>
<comment type="caution">
    <text evidence="2">The sequence shown here is derived from an EMBL/GenBank/DDBJ whole genome shotgun (WGS) entry which is preliminary data.</text>
</comment>
<reference evidence="2 3" key="1">
    <citation type="submission" date="2018-05" db="EMBL/GenBank/DDBJ databases">
        <title>Genomic Encyclopedia of Type Strains, Phase IV (KMG-IV): sequencing the most valuable type-strain genomes for metagenomic binning, comparative biology and taxonomic classification.</title>
        <authorList>
            <person name="Goeker M."/>
        </authorList>
    </citation>
    <scope>NUCLEOTIDE SEQUENCE [LARGE SCALE GENOMIC DNA]</scope>
    <source>
        <strain evidence="2 3">DSM 18773</strain>
    </source>
</reference>
<dbReference type="PANTHER" id="PTHR48090">
    <property type="entry name" value="UNDECAPRENYL-PHOSPHATE 4-DEOXY-4-FORMAMIDO-L-ARABINOSE TRANSFERASE-RELATED"/>
    <property type="match status" value="1"/>
</dbReference>
<accession>A0A316D749</accession>
<dbReference type="PANTHER" id="PTHR48090:SF7">
    <property type="entry name" value="RFBJ PROTEIN"/>
    <property type="match status" value="1"/>
</dbReference>
<dbReference type="Proteomes" id="UP000245634">
    <property type="component" value="Unassembled WGS sequence"/>
</dbReference>
<dbReference type="InterPro" id="IPR029044">
    <property type="entry name" value="Nucleotide-diphossugar_trans"/>
</dbReference>
<gene>
    <name evidence="2" type="ORF">C7459_12638</name>
</gene>
<dbReference type="SUPFAM" id="SSF53448">
    <property type="entry name" value="Nucleotide-diphospho-sugar transferases"/>
    <property type="match status" value="1"/>
</dbReference>
<dbReference type="EMBL" id="QGGL01000026">
    <property type="protein sequence ID" value="PWK05162.1"/>
    <property type="molecule type" value="Genomic_DNA"/>
</dbReference>